<gene>
    <name evidence="1" type="ORF">NVS89_14580</name>
</gene>
<dbReference type="AlphaFoldDB" id="A0A9X2T2W7"/>
<sequence>MTTASLTRHNTPDFFSRFVESVASFFDAVAEGRRIAQRYETLSRMSDAALARRGLTRATIAHAAVNGR</sequence>
<dbReference type="RefSeq" id="WP_258733485.1">
    <property type="nucleotide sequence ID" value="NZ_JANTHY010000007.1"/>
</dbReference>
<accession>A0A9X2T2W7</accession>
<protein>
    <submittedName>
        <fullName evidence="1">DUF1127 domain-containing protein</fullName>
    </submittedName>
</protein>
<evidence type="ECO:0000313" key="1">
    <source>
        <dbReference type="EMBL" id="MCS0496327.1"/>
    </source>
</evidence>
<name>A0A9X2T2W7_9HYPH</name>
<keyword evidence="2" id="KW-1185">Reference proteome</keyword>
<dbReference type="EMBL" id="JANTHZ010000006">
    <property type="protein sequence ID" value="MCS0496327.1"/>
    <property type="molecule type" value="Genomic_DNA"/>
</dbReference>
<comment type="caution">
    <text evidence="1">The sequence shown here is derived from an EMBL/GenBank/DDBJ whole genome shotgun (WGS) entry which is preliminary data.</text>
</comment>
<evidence type="ECO:0000313" key="2">
    <source>
        <dbReference type="Proteomes" id="UP001151088"/>
    </source>
</evidence>
<organism evidence="1 2">
    <name type="scientific">Ancylobacter mangrovi</name>
    <dbReference type="NCBI Taxonomy" id="2972472"/>
    <lineage>
        <taxon>Bacteria</taxon>
        <taxon>Pseudomonadati</taxon>
        <taxon>Pseudomonadota</taxon>
        <taxon>Alphaproteobacteria</taxon>
        <taxon>Hyphomicrobiales</taxon>
        <taxon>Xanthobacteraceae</taxon>
        <taxon>Ancylobacter</taxon>
    </lineage>
</organism>
<dbReference type="Proteomes" id="UP001151088">
    <property type="component" value="Unassembled WGS sequence"/>
</dbReference>
<proteinExistence type="predicted"/>
<reference evidence="1" key="1">
    <citation type="submission" date="2022-08" db="EMBL/GenBank/DDBJ databases">
        <authorList>
            <person name="Li F."/>
        </authorList>
    </citation>
    <scope>NUCLEOTIDE SEQUENCE</scope>
    <source>
        <strain evidence="1">MQZ15Z-1</strain>
    </source>
</reference>